<accession>A0A286TA73</accession>
<evidence type="ECO:0000313" key="1">
    <source>
        <dbReference type="EMBL" id="BBA47311.1"/>
    </source>
</evidence>
<gene>
    <name evidence="1" type="ORF">BBJK_00396</name>
</gene>
<reference evidence="1 2" key="1">
    <citation type="journal article" date="2017" name="Biosci. Biotechnol. Biochem.">
        <title>Identification and characterization of a sulfoglycosidase from Bifidobacterium bifidum implicated in mucin glycan utilization.</title>
        <authorList>
            <person name="Katoh T."/>
            <person name="Maeshibu T."/>
            <person name="Kikkawa K."/>
            <person name="Gotoh A."/>
            <person name="Tomabechi Y."/>
            <person name="Nakamura M."/>
            <person name="Liao W.-H."/>
            <person name="Yamaguchi M."/>
            <person name="Ashida H."/>
            <person name="Yamamoto K."/>
            <person name="Katayama T."/>
        </authorList>
    </citation>
    <scope>NUCLEOTIDE SEQUENCE [LARGE SCALE GENOMIC DNA]</scope>
    <source>
        <strain evidence="1 2">JCM 7004</strain>
    </source>
</reference>
<dbReference type="EMBL" id="AP018131">
    <property type="protein sequence ID" value="BBA47311.1"/>
    <property type="molecule type" value="Genomic_DNA"/>
</dbReference>
<dbReference type="AlphaFoldDB" id="A0A286TA73"/>
<organism evidence="1 2">
    <name type="scientific">Bifidobacterium bifidum LMG 13195</name>
    <dbReference type="NCBI Taxonomy" id="1207542"/>
    <lineage>
        <taxon>Bacteria</taxon>
        <taxon>Bacillati</taxon>
        <taxon>Actinomycetota</taxon>
        <taxon>Actinomycetes</taxon>
        <taxon>Bifidobacteriales</taxon>
        <taxon>Bifidobacteriaceae</taxon>
        <taxon>Bifidobacterium</taxon>
    </lineage>
</organism>
<sequence length="42" mass="4695">MRHWLADGNLDVAVADFTGMPTGVELVDFYQERMVLVIANSL</sequence>
<proteinExistence type="predicted"/>
<protein>
    <submittedName>
        <fullName evidence="1">LysR-type transcriptional regulator</fullName>
    </submittedName>
</protein>
<dbReference type="Proteomes" id="UP000262177">
    <property type="component" value="Chromosome"/>
</dbReference>
<name>A0A286TA73_BIFBI</name>
<evidence type="ECO:0000313" key="2">
    <source>
        <dbReference type="Proteomes" id="UP000262177"/>
    </source>
</evidence>